<dbReference type="AlphaFoldDB" id="A0A1W6QWE2"/>
<dbReference type="RefSeq" id="WP_172689395.1">
    <property type="nucleotide sequence ID" value="NZ_KY270848.1"/>
</dbReference>
<dbReference type="EMBL" id="KY270848">
    <property type="protein sequence ID" value="ARO45627.1"/>
    <property type="molecule type" value="Genomic_DNA"/>
</dbReference>
<organism evidence="2">
    <name type="scientific">Enterococcus faecalis</name>
    <name type="common">Streptococcus faecalis</name>
    <dbReference type="NCBI Taxonomy" id="1351"/>
    <lineage>
        <taxon>Bacteria</taxon>
        <taxon>Bacillati</taxon>
        <taxon>Bacillota</taxon>
        <taxon>Bacilli</taxon>
        <taxon>Lactobacillales</taxon>
        <taxon>Enterococcaceae</taxon>
        <taxon>Enterococcus</taxon>
    </lineage>
</organism>
<sequence length="248" mass="28126">MYNEKKVQRVKKIFLTLFCLIFLIGSFSAGFGIGSAKAKKNVAPVKKEVVKKKVELTPKLVNQFLLAFYTKKDLGENRNRYKPLMTETMYNQATDEEEEPVNQAYKGYVVNQVLETADIYLNEKDLSAICVVTYKNTQRTKLGTDQGALMNQSNKESVKLTYIKEGDKFFVNKVEPVLVSDDQSVLKTRNAYKSESQEMMNTTETSSFSVSTETTDTRTQKSNKETEMNQSTIQSTKTEETTDGTAKK</sequence>
<accession>A0A1W6QWE2</accession>
<feature type="region of interest" description="Disordered" evidence="1">
    <location>
        <begin position="191"/>
        <end position="248"/>
    </location>
</feature>
<keyword evidence="2" id="KW-0614">Plasmid</keyword>
<proteinExistence type="predicted"/>
<evidence type="ECO:0000313" key="2">
    <source>
        <dbReference type="EMBL" id="ARO45627.1"/>
    </source>
</evidence>
<evidence type="ECO:0008006" key="3">
    <source>
        <dbReference type="Google" id="ProtNLM"/>
    </source>
</evidence>
<protein>
    <recommendedName>
        <fullName evidence="3">PrgL</fullName>
    </recommendedName>
</protein>
<evidence type="ECO:0000256" key="1">
    <source>
        <dbReference type="SAM" id="MobiDB-lite"/>
    </source>
</evidence>
<feature type="compositionally biased region" description="Low complexity" evidence="1">
    <location>
        <begin position="202"/>
        <end position="214"/>
    </location>
</feature>
<reference evidence="2" key="1">
    <citation type="submission" date="2016-11" db="EMBL/GenBank/DDBJ databases">
        <title>Characterization of a Plasmid Isolated from Enterococcus faecalis found in the Fecal Material of a Blue Whale.</title>
        <authorList>
            <person name="McLaughlin R."/>
        </authorList>
    </citation>
    <scope>NUCLEOTIDE SEQUENCE</scope>
    <source>
        <strain evidence="2">2</strain>
        <plasmid evidence="2">pGTC2</plasmid>
    </source>
</reference>
<name>A0A1W6QWE2_ENTFL</name>
<geneLocation type="plasmid" evidence="2">
    <name>pGTC2</name>
</geneLocation>
<feature type="compositionally biased region" description="Basic and acidic residues" evidence="1">
    <location>
        <begin position="215"/>
        <end position="227"/>
    </location>
</feature>
<feature type="compositionally biased region" description="Polar residues" evidence="1">
    <location>
        <begin position="191"/>
        <end position="201"/>
    </location>
</feature>
<feature type="compositionally biased region" description="Basic and acidic residues" evidence="1">
    <location>
        <begin position="237"/>
        <end position="248"/>
    </location>
</feature>